<name>A0ABW4TVE7_9SPHN</name>
<dbReference type="EMBL" id="JBHUGS010000002">
    <property type="protein sequence ID" value="MFD1950684.1"/>
    <property type="molecule type" value="Genomic_DNA"/>
</dbReference>
<proteinExistence type="predicted"/>
<protein>
    <submittedName>
        <fullName evidence="1">Uncharacterized protein</fullName>
    </submittedName>
</protein>
<dbReference type="Proteomes" id="UP001597400">
    <property type="component" value="Unassembled WGS sequence"/>
</dbReference>
<accession>A0ABW4TVE7</accession>
<sequence>MTKDRNGTVHGYAGKVAIRHAVEAARAAGVEIGSIEMAPDGTIRIFTPQSASPEPIKLYDRLKAEGRL</sequence>
<dbReference type="RefSeq" id="WP_380928886.1">
    <property type="nucleotide sequence ID" value="NZ_JBHUGS010000002.1"/>
</dbReference>
<evidence type="ECO:0000313" key="1">
    <source>
        <dbReference type="EMBL" id="MFD1950684.1"/>
    </source>
</evidence>
<organism evidence="1 2">
    <name type="scientific">Sphingomonas arantia</name>
    <dbReference type="NCBI Taxonomy" id="1460676"/>
    <lineage>
        <taxon>Bacteria</taxon>
        <taxon>Pseudomonadati</taxon>
        <taxon>Pseudomonadota</taxon>
        <taxon>Alphaproteobacteria</taxon>
        <taxon>Sphingomonadales</taxon>
        <taxon>Sphingomonadaceae</taxon>
        <taxon>Sphingomonas</taxon>
    </lineage>
</organism>
<keyword evidence="2" id="KW-1185">Reference proteome</keyword>
<evidence type="ECO:0000313" key="2">
    <source>
        <dbReference type="Proteomes" id="UP001597400"/>
    </source>
</evidence>
<reference evidence="2" key="1">
    <citation type="journal article" date="2019" name="Int. J. Syst. Evol. Microbiol.">
        <title>The Global Catalogue of Microorganisms (GCM) 10K type strain sequencing project: providing services to taxonomists for standard genome sequencing and annotation.</title>
        <authorList>
            <consortium name="The Broad Institute Genomics Platform"/>
            <consortium name="The Broad Institute Genome Sequencing Center for Infectious Disease"/>
            <person name="Wu L."/>
            <person name="Ma J."/>
        </authorList>
    </citation>
    <scope>NUCLEOTIDE SEQUENCE [LARGE SCALE GENOMIC DNA]</scope>
    <source>
        <strain evidence="2">CGMCC 1.12702</strain>
    </source>
</reference>
<gene>
    <name evidence="1" type="ORF">ACFSGX_07880</name>
</gene>
<comment type="caution">
    <text evidence="1">The sequence shown here is derived from an EMBL/GenBank/DDBJ whole genome shotgun (WGS) entry which is preliminary data.</text>
</comment>